<accession>A0AAD9Z6T3</accession>
<keyword evidence="9" id="KW-1185">Reference proteome</keyword>
<evidence type="ECO:0000256" key="3">
    <source>
        <dbReference type="ARBA" id="ARBA00022692"/>
    </source>
</evidence>
<evidence type="ECO:0000256" key="7">
    <source>
        <dbReference type="SAM" id="Phobius"/>
    </source>
</evidence>
<comment type="subcellular location">
    <subcellularLocation>
        <location evidence="1">Membrane</location>
        <topology evidence="1">Multi-pass membrane protein</topology>
    </subcellularLocation>
</comment>
<dbReference type="EMBL" id="JASNWA010000007">
    <property type="protein sequence ID" value="KAK3172625.1"/>
    <property type="molecule type" value="Genomic_DNA"/>
</dbReference>
<feature type="transmembrane region" description="Helical" evidence="7">
    <location>
        <begin position="288"/>
        <end position="311"/>
    </location>
</feature>
<gene>
    <name evidence="8" type="ORF">OEA41_005949</name>
</gene>
<feature type="transmembrane region" description="Helical" evidence="7">
    <location>
        <begin position="498"/>
        <end position="522"/>
    </location>
</feature>
<protein>
    <submittedName>
        <fullName evidence="8">Uncharacterized protein</fullName>
    </submittedName>
</protein>
<dbReference type="Proteomes" id="UP001276659">
    <property type="component" value="Unassembled WGS sequence"/>
</dbReference>
<feature type="region of interest" description="Disordered" evidence="6">
    <location>
        <begin position="582"/>
        <end position="614"/>
    </location>
</feature>
<dbReference type="GO" id="GO:0016020">
    <property type="term" value="C:membrane"/>
    <property type="evidence" value="ECO:0007669"/>
    <property type="project" value="UniProtKB-SubCell"/>
</dbReference>
<feature type="transmembrane region" description="Helical" evidence="7">
    <location>
        <begin position="534"/>
        <end position="555"/>
    </location>
</feature>
<dbReference type="PANTHER" id="PTHR45649:SF29">
    <property type="entry name" value="AMINO ACID TRANSPORTER (EUROFUNG)"/>
    <property type="match status" value="1"/>
</dbReference>
<feature type="compositionally biased region" description="Low complexity" evidence="6">
    <location>
        <begin position="587"/>
        <end position="597"/>
    </location>
</feature>
<feature type="transmembrane region" description="Helical" evidence="7">
    <location>
        <begin position="92"/>
        <end position="118"/>
    </location>
</feature>
<name>A0AAD9Z6T3_9LECA</name>
<keyword evidence="3 7" id="KW-0812">Transmembrane</keyword>
<evidence type="ECO:0000256" key="1">
    <source>
        <dbReference type="ARBA" id="ARBA00004141"/>
    </source>
</evidence>
<feature type="transmembrane region" description="Helical" evidence="7">
    <location>
        <begin position="220"/>
        <end position="238"/>
    </location>
</feature>
<keyword evidence="2" id="KW-0813">Transport</keyword>
<dbReference type="AlphaFoldDB" id="A0AAD9Z6T3"/>
<evidence type="ECO:0000256" key="5">
    <source>
        <dbReference type="ARBA" id="ARBA00023136"/>
    </source>
</evidence>
<feature type="transmembrane region" description="Helical" evidence="7">
    <location>
        <begin position="463"/>
        <end position="486"/>
    </location>
</feature>
<comment type="caution">
    <text evidence="8">The sequence shown here is derived from an EMBL/GenBank/DDBJ whole genome shotgun (WGS) entry which is preliminary data.</text>
</comment>
<proteinExistence type="predicted"/>
<dbReference type="Gene3D" id="1.20.1740.10">
    <property type="entry name" value="Amino acid/polyamine transporter I"/>
    <property type="match status" value="1"/>
</dbReference>
<feature type="transmembrane region" description="Helical" evidence="7">
    <location>
        <begin position="437"/>
        <end position="457"/>
    </location>
</feature>
<dbReference type="PANTHER" id="PTHR45649">
    <property type="entry name" value="AMINO-ACID PERMEASE BAT1"/>
    <property type="match status" value="1"/>
</dbReference>
<feature type="transmembrane region" description="Helical" evidence="7">
    <location>
        <begin position="159"/>
        <end position="178"/>
    </location>
</feature>
<evidence type="ECO:0000313" key="9">
    <source>
        <dbReference type="Proteomes" id="UP001276659"/>
    </source>
</evidence>
<feature type="transmembrane region" description="Helical" evidence="7">
    <location>
        <begin position="385"/>
        <end position="407"/>
    </location>
</feature>
<dbReference type="Pfam" id="PF13520">
    <property type="entry name" value="AA_permease_2"/>
    <property type="match status" value="1"/>
</dbReference>
<evidence type="ECO:0000313" key="8">
    <source>
        <dbReference type="EMBL" id="KAK3172625.1"/>
    </source>
</evidence>
<keyword evidence="5 7" id="KW-0472">Membrane</keyword>
<evidence type="ECO:0000256" key="4">
    <source>
        <dbReference type="ARBA" id="ARBA00022989"/>
    </source>
</evidence>
<dbReference type="GO" id="GO:0022857">
    <property type="term" value="F:transmembrane transporter activity"/>
    <property type="evidence" value="ECO:0007669"/>
    <property type="project" value="InterPro"/>
</dbReference>
<evidence type="ECO:0000256" key="2">
    <source>
        <dbReference type="ARBA" id="ARBA00022448"/>
    </source>
</evidence>
<sequence length="614" mass="66640">MPRAALPSMAGHLDFYARALAVYILIDNMADFEPIRGQSVASASGRKKSVAEEPVSSVLKGGEIPIYSEHELTADEEVLAALGYKPEFKREFSLWTTFCVSFAVLGLLPSFASTLYYVRWTKDKRLKHSADISTRAWDTQVHRVCMAELCSSMPTSGGLYYAAAVLAPPGYGPLAAWLTGWSNWMAQVTGAPSVDYALSAMLLAGASITHPDFVPQNYQIFLLTTLIMCIHGCISSMPTKWIANFNSVGSTFNIIALFIVIILIPASTNRQSQGLPRFTNSKTVWGDFYAGTDFPNGVALLMTFVAVIWTMSGYDAPFHLSEECSNANIAAPRAIVLTSGVGGTFGWFLQLVVAYTVIDIDGVLGSDLGQPWASYLLQVLPQKTALAALALTIMAAFSMGQGCMVAASRVTFAYARDGCFPCSWWISRVNRRTQTPVNAVWFNTVLGICMTLLIFGGPLAAGALFSIAAVAAFVAFTIPIFIRVFFVGNRFRPGPWNLGRYSIYIGSAACAFVLLMVPILMLPSLTGSDLDATSMNWTCLVYGGPMTFVVIYWFVDAHKWFKGPKVNIEHQMLGREGNVIDGKEAGAQDSGDSSAGSITKEDRQFDDKLAADLA</sequence>
<feature type="transmembrane region" description="Helical" evidence="7">
    <location>
        <begin position="250"/>
        <end position="267"/>
    </location>
</feature>
<evidence type="ECO:0000256" key="6">
    <source>
        <dbReference type="SAM" id="MobiDB-lite"/>
    </source>
</evidence>
<organism evidence="8 9">
    <name type="scientific">Lepraria neglecta</name>
    <dbReference type="NCBI Taxonomy" id="209136"/>
    <lineage>
        <taxon>Eukaryota</taxon>
        <taxon>Fungi</taxon>
        <taxon>Dikarya</taxon>
        <taxon>Ascomycota</taxon>
        <taxon>Pezizomycotina</taxon>
        <taxon>Lecanoromycetes</taxon>
        <taxon>OSLEUM clade</taxon>
        <taxon>Lecanoromycetidae</taxon>
        <taxon>Lecanorales</taxon>
        <taxon>Lecanorineae</taxon>
        <taxon>Stereocaulaceae</taxon>
        <taxon>Lepraria</taxon>
    </lineage>
</organism>
<dbReference type="InterPro" id="IPR002293">
    <property type="entry name" value="AA/rel_permease1"/>
</dbReference>
<keyword evidence="4 7" id="KW-1133">Transmembrane helix</keyword>
<reference evidence="8" key="1">
    <citation type="submission" date="2022-11" db="EMBL/GenBank/DDBJ databases">
        <title>Chromosomal genome sequence assembly and mating type (MAT) locus characterization of the leprose asexual lichenized fungus Lepraria neglecta (Nyl.) Erichsen.</title>
        <authorList>
            <person name="Allen J.L."/>
            <person name="Pfeffer B."/>
        </authorList>
    </citation>
    <scope>NUCLEOTIDE SEQUENCE</scope>
    <source>
        <strain evidence="8">Allen 5258</strain>
    </source>
</reference>
<feature type="compositionally biased region" description="Basic and acidic residues" evidence="6">
    <location>
        <begin position="599"/>
        <end position="614"/>
    </location>
</feature>